<evidence type="ECO:0000256" key="3">
    <source>
        <dbReference type="ARBA" id="ARBA00022989"/>
    </source>
</evidence>
<evidence type="ECO:0000256" key="2">
    <source>
        <dbReference type="ARBA" id="ARBA00022692"/>
    </source>
</evidence>
<dbReference type="GO" id="GO:0016020">
    <property type="term" value="C:membrane"/>
    <property type="evidence" value="ECO:0007669"/>
    <property type="project" value="UniProtKB-SubCell"/>
</dbReference>
<reference evidence="5 6" key="1">
    <citation type="submission" date="2014-10" db="EMBL/GenBank/DDBJ databases">
        <title>Genome sequence of Clostridium aceticum DSM 1496.</title>
        <authorList>
            <person name="Poehlein A."/>
            <person name="Schiel-Bengelsdorf B."/>
            <person name="Gottschalk G."/>
            <person name="Duerre P."/>
            <person name="Daniel R."/>
        </authorList>
    </citation>
    <scope>NUCLEOTIDE SEQUENCE [LARGE SCALE GENOMIC DNA]</scope>
    <source>
        <strain evidence="5 6">DSM 1496</strain>
    </source>
</reference>
<organism evidence="5 6">
    <name type="scientific">Clostridium aceticum</name>
    <dbReference type="NCBI Taxonomy" id="84022"/>
    <lineage>
        <taxon>Bacteria</taxon>
        <taxon>Bacillati</taxon>
        <taxon>Bacillota</taxon>
        <taxon>Clostridia</taxon>
        <taxon>Eubacteriales</taxon>
        <taxon>Clostridiaceae</taxon>
        <taxon>Clostridium</taxon>
    </lineage>
</organism>
<name>A0A0D8I6I6_9CLOT</name>
<sequence>MYSYEPILETILNENPKFQMTSRQIGDKQPILYGIMSMVIVMLAIFFGGTVSGFNIVAEKDTKTIRSMSVSPLKMSGFVAARGVVAILISIIIGLLSSLILAGVTVNYYKILLMLLASSSMTVIIALLIGRIANNQISSIATIKVIMPVFIALPLVSLFIPKSWQLLLYPLPNYWAFMSLYHIFLGEGSSTWFFASISALFLTGTIYLLVLSKTFKNHFSLR</sequence>
<dbReference type="RefSeq" id="WP_044826293.1">
    <property type="nucleotide sequence ID" value="NZ_CP009687.1"/>
</dbReference>
<evidence type="ECO:0000256" key="4">
    <source>
        <dbReference type="ARBA" id="ARBA00023136"/>
    </source>
</evidence>
<dbReference type="InterPro" id="IPR013525">
    <property type="entry name" value="ABC2_TM"/>
</dbReference>
<dbReference type="GO" id="GO:0140359">
    <property type="term" value="F:ABC-type transporter activity"/>
    <property type="evidence" value="ECO:0007669"/>
    <property type="project" value="InterPro"/>
</dbReference>
<keyword evidence="6" id="KW-1185">Reference proteome</keyword>
<dbReference type="KEGG" id="cace:CACET_c23160"/>
<comment type="subcellular location">
    <subcellularLocation>
        <location evidence="1">Membrane</location>
        <topology evidence="1">Multi-pass membrane protein</topology>
    </subcellularLocation>
</comment>
<dbReference type="Pfam" id="PF12698">
    <property type="entry name" value="ABC2_membrane_3"/>
    <property type="match status" value="1"/>
</dbReference>
<proteinExistence type="predicted"/>
<dbReference type="EMBL" id="CP009687">
    <property type="protein sequence ID" value="AKL95762.1"/>
    <property type="molecule type" value="Genomic_DNA"/>
</dbReference>
<dbReference type="STRING" id="84022.CACET_c23160"/>
<evidence type="ECO:0000313" key="6">
    <source>
        <dbReference type="Proteomes" id="UP000035704"/>
    </source>
</evidence>
<evidence type="ECO:0000313" key="5">
    <source>
        <dbReference type="EMBL" id="AKL95762.1"/>
    </source>
</evidence>
<gene>
    <name evidence="5" type="ORF">CACET_c23160</name>
</gene>
<keyword evidence="3" id="KW-1133">Transmembrane helix</keyword>
<protein>
    <submittedName>
        <fullName evidence="5">ABC-2 type transporter</fullName>
    </submittedName>
</protein>
<keyword evidence="2" id="KW-0812">Transmembrane</keyword>
<accession>A0A0D8I6I6</accession>
<dbReference type="AlphaFoldDB" id="A0A0D8I6I6"/>
<dbReference type="PATRIC" id="fig|84022.5.peg.2201"/>
<keyword evidence="4" id="KW-0472">Membrane</keyword>
<evidence type="ECO:0000256" key="1">
    <source>
        <dbReference type="ARBA" id="ARBA00004141"/>
    </source>
</evidence>
<dbReference type="Proteomes" id="UP000035704">
    <property type="component" value="Chromosome"/>
</dbReference>